<dbReference type="PATRIC" id="fig|1685127.3.peg.454"/>
<dbReference type="PANTHER" id="PTHR36697">
    <property type="entry name" value="S-ADENOSYLMETHIONINE SYNTHASE"/>
    <property type="match status" value="1"/>
</dbReference>
<dbReference type="Proteomes" id="UP000037210">
    <property type="component" value="Unassembled WGS sequence"/>
</dbReference>
<dbReference type="EMBL" id="LFWZ01000073">
    <property type="protein sequence ID" value="KON29207.1"/>
    <property type="molecule type" value="Genomic_DNA"/>
</dbReference>
<dbReference type="Pfam" id="PF01941">
    <property type="entry name" value="AdoMet_Synthase"/>
    <property type="match status" value="2"/>
</dbReference>
<accession>A0A0M0BKQ9</accession>
<dbReference type="Gene3D" id="3.30.300.340">
    <property type="entry name" value="S-adenosylmethionine synthetase, N-terminal domain"/>
    <property type="match status" value="1"/>
</dbReference>
<comment type="caution">
    <text evidence="1">The sequence shown here is derived from an EMBL/GenBank/DDBJ whole genome shotgun (WGS) entry which is preliminary data.</text>
</comment>
<dbReference type="Gene3D" id="3.30.300.280">
    <property type="entry name" value="S-adenosylmethionine synthetase, C-terminal domain"/>
    <property type="match status" value="1"/>
</dbReference>
<dbReference type="Gene3D" id="3.30.300.10">
    <property type="match status" value="1"/>
</dbReference>
<organism evidence="1 2">
    <name type="scientific">miscellaneous Crenarchaeota group-15 archaeon DG-45</name>
    <dbReference type="NCBI Taxonomy" id="1685127"/>
    <lineage>
        <taxon>Archaea</taxon>
        <taxon>Candidatus Bathyarchaeota</taxon>
        <taxon>MCG-15</taxon>
    </lineage>
</organism>
<gene>
    <name evidence="1" type="ORF">AC482_07175</name>
</gene>
<evidence type="ECO:0000313" key="2">
    <source>
        <dbReference type="Proteomes" id="UP000037210"/>
    </source>
</evidence>
<dbReference type="InterPro" id="IPR042544">
    <property type="entry name" value="AdoMet_synthase_3"/>
</dbReference>
<reference evidence="1 2" key="1">
    <citation type="submission" date="2015-06" db="EMBL/GenBank/DDBJ databases">
        <title>New insights into the roles of widespread benthic archaea in carbon and nitrogen cycling.</title>
        <authorList>
            <person name="Lazar C.S."/>
            <person name="Baker B.J."/>
            <person name="Seitz K.W."/>
            <person name="Hyde A.S."/>
            <person name="Dick G.J."/>
            <person name="Hinrichs K.-U."/>
            <person name="Teske A.P."/>
        </authorList>
    </citation>
    <scope>NUCLEOTIDE SEQUENCE [LARGE SCALE GENOMIC DNA]</scope>
    <source>
        <strain evidence="1">DG-45</strain>
    </source>
</reference>
<protein>
    <submittedName>
        <fullName evidence="1">S-adenosylmethionine synthetase</fullName>
    </submittedName>
</protein>
<dbReference type="InterPro" id="IPR027790">
    <property type="entry name" value="AdoMet_synthase_2_family"/>
</dbReference>
<dbReference type="AlphaFoldDB" id="A0A0M0BKQ9"/>
<dbReference type="PANTHER" id="PTHR36697:SF1">
    <property type="entry name" value="S-ADENOSYLMETHIONINE SYNTHASE"/>
    <property type="match status" value="1"/>
</dbReference>
<name>A0A0M0BKQ9_9ARCH</name>
<evidence type="ECO:0000313" key="1">
    <source>
        <dbReference type="EMBL" id="KON29207.1"/>
    </source>
</evidence>
<sequence length="385" mass="42494">MRNILVTELRQVALEEQPLEICERKGLGHPDSICDAVMNQVSIELSKEYLRRFGAILHHNLDKGLLAAGEARVKFGGGEILRPMRIIYGDRATFRVGDEQIPVDEIAIRSTTEWLRRNLRFVDPDVHVTFQSEIKPGAKALQDIFERKGRFLGANDTSATVGFAPLTETEGLILGWEDIKIMGLRRGRVLDLTVAMALVDRFISGEGDYFRKKAEIEEAIDDFISANYGFEEVNLGLNVLDAQGRGIEGLYLTVLGTSAEGGDSGQVGRGNNVIGVIPLNRPVSSEAAAGKNPVSHVGKIYNILSYRIADQVSRRVNGVKETYIWLLSSIGQPIDMPKVVSAQVILEDGVELGAVSPEIEETIAHEFEHLEEFCMDLAHGRINIC</sequence>
<dbReference type="InterPro" id="IPR042543">
    <property type="entry name" value="AdoMet_synthase_2"/>
</dbReference>
<proteinExistence type="predicted"/>